<dbReference type="OrthoDB" id="1711136at2759"/>
<evidence type="ECO:0000256" key="2">
    <source>
        <dbReference type="ARBA" id="ARBA00022771"/>
    </source>
</evidence>
<keyword evidence="3" id="KW-0862">Zinc</keyword>
<name>A0A5A7PT12_STRAF</name>
<keyword evidence="7" id="KW-1185">Reference proteome</keyword>
<evidence type="ECO:0000256" key="1">
    <source>
        <dbReference type="ARBA" id="ARBA00022723"/>
    </source>
</evidence>
<dbReference type="PANTHER" id="PTHR42647:SF22">
    <property type="entry name" value="BOI-RELATED E3 UBIQUITIN-PROTEIN LIGASE 2-RELATED"/>
    <property type="match status" value="1"/>
</dbReference>
<sequence>MAIQAQLYSENFVLGPQDMLMMENGYGLDNFSLVPQCQQQTVTMMQFDRKNMEFLAQNNDNGNQFLQPIAKQSIEFEQWIHLQSERLRLGIENQMKLQMSSLLEKFESRARFLLAQKDGEIARASGKTAELEDLLRRLQIESLTWQRIAAENESVVASLDVAIQRLRESASAEDAASCCHDGGNESEERGGDAAGFGMCRACGLRGSRVVILPCRHVCSCVECEVFLDNCPVCRMVKKGSIEALI</sequence>
<dbReference type="Pfam" id="PF13920">
    <property type="entry name" value="zf-C3HC4_3"/>
    <property type="match status" value="1"/>
</dbReference>
<accession>A0A5A7PT12</accession>
<feature type="domain" description="RING-type" evidence="5">
    <location>
        <begin position="199"/>
        <end position="234"/>
    </location>
</feature>
<protein>
    <submittedName>
        <fullName evidence="6">SBP (S-ribonuclease binding protein) family protein</fullName>
    </submittedName>
</protein>
<dbReference type="EMBL" id="BKCP01005039">
    <property type="protein sequence ID" value="GER35894.1"/>
    <property type="molecule type" value="Genomic_DNA"/>
</dbReference>
<gene>
    <name evidence="6" type="ORF">STAS_12197</name>
</gene>
<organism evidence="6 7">
    <name type="scientific">Striga asiatica</name>
    <name type="common">Asiatic witchweed</name>
    <name type="synonym">Buchnera asiatica</name>
    <dbReference type="NCBI Taxonomy" id="4170"/>
    <lineage>
        <taxon>Eukaryota</taxon>
        <taxon>Viridiplantae</taxon>
        <taxon>Streptophyta</taxon>
        <taxon>Embryophyta</taxon>
        <taxon>Tracheophyta</taxon>
        <taxon>Spermatophyta</taxon>
        <taxon>Magnoliopsida</taxon>
        <taxon>eudicotyledons</taxon>
        <taxon>Gunneridae</taxon>
        <taxon>Pentapetalae</taxon>
        <taxon>asterids</taxon>
        <taxon>lamiids</taxon>
        <taxon>Lamiales</taxon>
        <taxon>Orobanchaceae</taxon>
        <taxon>Buchnereae</taxon>
        <taxon>Striga</taxon>
    </lineage>
</organism>
<dbReference type="PROSITE" id="PS50089">
    <property type="entry name" value="ZF_RING_2"/>
    <property type="match status" value="1"/>
</dbReference>
<evidence type="ECO:0000259" key="5">
    <source>
        <dbReference type="PROSITE" id="PS50089"/>
    </source>
</evidence>
<evidence type="ECO:0000313" key="6">
    <source>
        <dbReference type="EMBL" id="GER35894.1"/>
    </source>
</evidence>
<keyword evidence="1" id="KW-0479">Metal-binding</keyword>
<proteinExistence type="predicted"/>
<dbReference type="GO" id="GO:0008270">
    <property type="term" value="F:zinc ion binding"/>
    <property type="evidence" value="ECO:0007669"/>
    <property type="project" value="UniProtKB-KW"/>
</dbReference>
<comment type="caution">
    <text evidence="6">The sequence shown here is derived from an EMBL/GenBank/DDBJ whole genome shotgun (WGS) entry which is preliminary data.</text>
</comment>
<reference evidence="7" key="1">
    <citation type="journal article" date="2019" name="Curr. Biol.">
        <title>Genome Sequence of Striga asiatica Provides Insight into the Evolution of Plant Parasitism.</title>
        <authorList>
            <person name="Yoshida S."/>
            <person name="Kim S."/>
            <person name="Wafula E.K."/>
            <person name="Tanskanen J."/>
            <person name="Kim Y.M."/>
            <person name="Honaas L."/>
            <person name="Yang Z."/>
            <person name="Spallek T."/>
            <person name="Conn C.E."/>
            <person name="Ichihashi Y."/>
            <person name="Cheong K."/>
            <person name="Cui S."/>
            <person name="Der J.P."/>
            <person name="Gundlach H."/>
            <person name="Jiao Y."/>
            <person name="Hori C."/>
            <person name="Ishida J.K."/>
            <person name="Kasahara H."/>
            <person name="Kiba T."/>
            <person name="Kim M.S."/>
            <person name="Koo N."/>
            <person name="Laohavisit A."/>
            <person name="Lee Y.H."/>
            <person name="Lumba S."/>
            <person name="McCourt P."/>
            <person name="Mortimer J.C."/>
            <person name="Mutuku J.M."/>
            <person name="Nomura T."/>
            <person name="Sasaki-Sekimoto Y."/>
            <person name="Seto Y."/>
            <person name="Wang Y."/>
            <person name="Wakatake T."/>
            <person name="Sakakibara H."/>
            <person name="Demura T."/>
            <person name="Yamaguchi S."/>
            <person name="Yoneyama K."/>
            <person name="Manabe R.I."/>
            <person name="Nelson D.C."/>
            <person name="Schulman A.H."/>
            <person name="Timko M.P."/>
            <person name="dePamphilis C.W."/>
            <person name="Choi D."/>
            <person name="Shirasu K."/>
        </authorList>
    </citation>
    <scope>NUCLEOTIDE SEQUENCE [LARGE SCALE GENOMIC DNA]</scope>
    <source>
        <strain evidence="7">cv. UVA1</strain>
    </source>
</reference>
<dbReference type="PANTHER" id="PTHR42647">
    <property type="entry name" value="SBP (S-RIBONUCLEASE BINDING PROTEIN) FAMILY PROTEIN"/>
    <property type="match status" value="1"/>
</dbReference>
<dbReference type="InterPro" id="IPR013083">
    <property type="entry name" value="Znf_RING/FYVE/PHD"/>
</dbReference>
<dbReference type="Proteomes" id="UP000325081">
    <property type="component" value="Unassembled WGS sequence"/>
</dbReference>
<dbReference type="Gene3D" id="3.30.40.10">
    <property type="entry name" value="Zinc/RING finger domain, C3HC4 (zinc finger)"/>
    <property type="match status" value="1"/>
</dbReference>
<dbReference type="InterPro" id="IPR001841">
    <property type="entry name" value="Znf_RING"/>
</dbReference>
<evidence type="ECO:0000313" key="7">
    <source>
        <dbReference type="Proteomes" id="UP000325081"/>
    </source>
</evidence>
<evidence type="ECO:0000256" key="4">
    <source>
        <dbReference type="PROSITE-ProRule" id="PRU00175"/>
    </source>
</evidence>
<keyword evidence="2 4" id="KW-0863">Zinc-finger</keyword>
<dbReference type="GO" id="GO:0004842">
    <property type="term" value="F:ubiquitin-protein transferase activity"/>
    <property type="evidence" value="ECO:0007669"/>
    <property type="project" value="TreeGrafter"/>
</dbReference>
<evidence type="ECO:0000256" key="3">
    <source>
        <dbReference type="ARBA" id="ARBA00022833"/>
    </source>
</evidence>
<dbReference type="AlphaFoldDB" id="A0A5A7PT12"/>